<evidence type="ECO:0000256" key="9">
    <source>
        <dbReference type="HAMAP-Rule" id="MF_00328"/>
    </source>
</evidence>
<dbReference type="NCBIfam" id="TIGR03263">
    <property type="entry name" value="guanyl_kin"/>
    <property type="match status" value="1"/>
</dbReference>
<dbReference type="Gene3D" id="3.40.50.300">
    <property type="entry name" value="P-loop containing nucleotide triphosphate hydrolases"/>
    <property type="match status" value="1"/>
</dbReference>
<evidence type="ECO:0000256" key="7">
    <source>
        <dbReference type="ARBA" id="ARBA00022840"/>
    </source>
</evidence>
<dbReference type="HAMAP" id="MF_00328">
    <property type="entry name" value="Guanylate_kinase"/>
    <property type="match status" value="1"/>
</dbReference>
<evidence type="ECO:0000256" key="6">
    <source>
        <dbReference type="ARBA" id="ARBA00022777"/>
    </source>
</evidence>
<feature type="binding site" evidence="9">
    <location>
        <begin position="18"/>
        <end position="25"/>
    </location>
    <ligand>
        <name>ATP</name>
        <dbReference type="ChEBI" id="CHEBI:30616"/>
    </ligand>
</feature>
<dbReference type="PANTHER" id="PTHR23117:SF13">
    <property type="entry name" value="GUANYLATE KINASE"/>
    <property type="match status" value="1"/>
</dbReference>
<comment type="function">
    <text evidence="9">Essential for recycling GMP and indirectly, cGMP.</text>
</comment>
<dbReference type="GO" id="GO:0004385">
    <property type="term" value="F:GMP kinase activity"/>
    <property type="evidence" value="ECO:0007669"/>
    <property type="project" value="UniProtKB-UniRule"/>
</dbReference>
<comment type="similarity">
    <text evidence="1 9">Belongs to the guanylate kinase family.</text>
</comment>
<feature type="domain" description="Guanylate kinase-like" evidence="10">
    <location>
        <begin position="11"/>
        <end position="190"/>
    </location>
</feature>
<dbReference type="SUPFAM" id="SSF52540">
    <property type="entry name" value="P-loop containing nucleoside triphosphate hydrolases"/>
    <property type="match status" value="1"/>
</dbReference>
<dbReference type="GO" id="GO:0005829">
    <property type="term" value="C:cytosol"/>
    <property type="evidence" value="ECO:0007669"/>
    <property type="project" value="TreeGrafter"/>
</dbReference>
<dbReference type="Proteomes" id="UP000237351">
    <property type="component" value="Chromosome"/>
</dbReference>
<keyword evidence="4 9" id="KW-0808">Transferase</keyword>
<keyword evidence="5 9" id="KW-0547">Nucleotide-binding</keyword>
<dbReference type="InterPro" id="IPR008145">
    <property type="entry name" value="GK/Ca_channel_bsu"/>
</dbReference>
<dbReference type="RefSeq" id="WP_085783834.1">
    <property type="nucleotide sequence ID" value="NZ_CP008743.1"/>
</dbReference>
<dbReference type="InterPro" id="IPR017665">
    <property type="entry name" value="Guanylate_kinase"/>
</dbReference>
<proteinExistence type="inferred from homology"/>
<evidence type="ECO:0000256" key="4">
    <source>
        <dbReference type="ARBA" id="ARBA00022679"/>
    </source>
</evidence>
<protein>
    <recommendedName>
        <fullName evidence="3 9">Guanylate kinase</fullName>
        <ecNumber evidence="2 9">2.7.4.8</ecNumber>
    </recommendedName>
    <alternativeName>
        <fullName evidence="8 9">GMP kinase</fullName>
    </alternativeName>
</protein>
<dbReference type="InterPro" id="IPR027417">
    <property type="entry name" value="P-loop_NTPase"/>
</dbReference>
<dbReference type="InterPro" id="IPR008144">
    <property type="entry name" value="Guanylate_kin-like_dom"/>
</dbReference>
<dbReference type="KEGG" id="naf:GQ61_02875"/>
<comment type="subcellular location">
    <subcellularLocation>
        <location evidence="9">Cytoplasm</location>
    </subcellularLocation>
</comment>
<dbReference type="GO" id="GO:0005524">
    <property type="term" value="F:ATP binding"/>
    <property type="evidence" value="ECO:0007669"/>
    <property type="project" value="UniProtKB-UniRule"/>
</dbReference>
<name>A0A1W6N3T3_9PROT</name>
<dbReference type="CDD" id="cd00071">
    <property type="entry name" value="GMPK"/>
    <property type="match status" value="1"/>
</dbReference>
<evidence type="ECO:0000256" key="1">
    <source>
        <dbReference type="ARBA" id="ARBA00005790"/>
    </source>
</evidence>
<dbReference type="OrthoDB" id="9808150at2"/>
<evidence type="ECO:0000259" key="10">
    <source>
        <dbReference type="PROSITE" id="PS50052"/>
    </source>
</evidence>
<sequence length="213" mass="24725">MINPIHIKRRGLMLVLSSPSGAGKTTISRQLLKSDKNLMLSVSLTTRKRRPGEVTGRDYKFCSVEEFNKQAEDKKLLEYAKVFDNYYGTPREPVEKALEEGKDVLFDIDWQGTQQLGQVARGDLVTVFILPPTWDELKRRLMLRAQDSQQVVEKRMSKAADEMSHWAEYDYVIINYNFDHSVKQVEAILESERLKRQRQFGLAEFVKGLRQKI</sequence>
<reference evidence="11 12" key="1">
    <citation type="submission" date="2014-06" db="EMBL/GenBank/DDBJ databases">
        <title>The genome of the endonuclear symbiont Nucleicultrix amoebiphila.</title>
        <authorList>
            <person name="Schulz F."/>
            <person name="Horn M."/>
        </authorList>
    </citation>
    <scope>NUCLEOTIDE SEQUENCE [LARGE SCALE GENOMIC DNA]</scope>
    <source>
        <strain evidence="11 12">FS5</strain>
    </source>
</reference>
<dbReference type="PANTHER" id="PTHR23117">
    <property type="entry name" value="GUANYLATE KINASE-RELATED"/>
    <property type="match status" value="1"/>
</dbReference>
<dbReference type="EC" id="2.7.4.8" evidence="2 9"/>
<dbReference type="Pfam" id="PF00625">
    <property type="entry name" value="Guanylate_kin"/>
    <property type="match status" value="1"/>
</dbReference>
<accession>A0A1W6N3T3</accession>
<keyword evidence="12" id="KW-1185">Reference proteome</keyword>
<dbReference type="SMART" id="SM00072">
    <property type="entry name" value="GuKc"/>
    <property type="match status" value="1"/>
</dbReference>
<comment type="catalytic activity">
    <reaction evidence="9">
        <text>GMP + ATP = GDP + ADP</text>
        <dbReference type="Rhea" id="RHEA:20780"/>
        <dbReference type="ChEBI" id="CHEBI:30616"/>
        <dbReference type="ChEBI" id="CHEBI:58115"/>
        <dbReference type="ChEBI" id="CHEBI:58189"/>
        <dbReference type="ChEBI" id="CHEBI:456216"/>
        <dbReference type="EC" id="2.7.4.8"/>
    </reaction>
</comment>
<keyword evidence="7 9" id="KW-0067">ATP-binding</keyword>
<dbReference type="PROSITE" id="PS50052">
    <property type="entry name" value="GUANYLATE_KINASE_2"/>
    <property type="match status" value="1"/>
</dbReference>
<evidence type="ECO:0000313" key="11">
    <source>
        <dbReference type="EMBL" id="ARN84439.1"/>
    </source>
</evidence>
<evidence type="ECO:0000313" key="12">
    <source>
        <dbReference type="Proteomes" id="UP000237351"/>
    </source>
</evidence>
<gene>
    <name evidence="9" type="primary">gmk</name>
    <name evidence="11" type="ORF">GQ61_02875</name>
</gene>
<evidence type="ECO:0000256" key="3">
    <source>
        <dbReference type="ARBA" id="ARBA00016296"/>
    </source>
</evidence>
<evidence type="ECO:0000256" key="5">
    <source>
        <dbReference type="ARBA" id="ARBA00022741"/>
    </source>
</evidence>
<keyword evidence="9" id="KW-0963">Cytoplasm</keyword>
<keyword evidence="6 9" id="KW-0418">Kinase</keyword>
<dbReference type="AlphaFoldDB" id="A0A1W6N3T3"/>
<evidence type="ECO:0000256" key="8">
    <source>
        <dbReference type="ARBA" id="ARBA00030128"/>
    </source>
</evidence>
<evidence type="ECO:0000256" key="2">
    <source>
        <dbReference type="ARBA" id="ARBA00012961"/>
    </source>
</evidence>
<dbReference type="EMBL" id="CP008743">
    <property type="protein sequence ID" value="ARN84439.1"/>
    <property type="molecule type" value="Genomic_DNA"/>
</dbReference>
<dbReference type="STRING" id="1414854.GQ61_02875"/>
<dbReference type="Gene3D" id="3.30.63.10">
    <property type="entry name" value="Guanylate Kinase phosphate binding domain"/>
    <property type="match status" value="1"/>
</dbReference>
<dbReference type="FunFam" id="3.30.63.10:FF:000002">
    <property type="entry name" value="Guanylate kinase 1"/>
    <property type="match status" value="1"/>
</dbReference>
<organism evidence="11 12">
    <name type="scientific">Candidatus Nucleicultrix amoebiphila FS5</name>
    <dbReference type="NCBI Taxonomy" id="1414854"/>
    <lineage>
        <taxon>Bacteria</taxon>
        <taxon>Pseudomonadati</taxon>
        <taxon>Pseudomonadota</taxon>
        <taxon>Alphaproteobacteria</taxon>
        <taxon>Holosporales</taxon>
        <taxon>Candidatus Nucleicultricaceae</taxon>
        <taxon>Candidatus Nucleicultrix</taxon>
    </lineage>
</organism>